<reference evidence="2" key="1">
    <citation type="submission" date="2020-10" db="EMBL/GenBank/DDBJ databases">
        <title>Taxonomic study of unclassified bacteria belonging to the class Ktedonobacteria.</title>
        <authorList>
            <person name="Yabe S."/>
            <person name="Wang C.M."/>
            <person name="Zheng Y."/>
            <person name="Sakai Y."/>
            <person name="Cavaletti L."/>
            <person name="Monciardini P."/>
            <person name="Donadio S."/>
        </authorList>
    </citation>
    <scope>NUCLEOTIDE SEQUENCE</scope>
    <source>
        <strain evidence="2">ID150040</strain>
    </source>
</reference>
<dbReference type="AlphaFoldDB" id="A0A8J3IRI5"/>
<keyword evidence="3" id="KW-1185">Reference proteome</keyword>
<feature type="transmembrane region" description="Helical" evidence="1">
    <location>
        <begin position="281"/>
        <end position="309"/>
    </location>
</feature>
<dbReference type="EMBL" id="BNJK01000001">
    <property type="protein sequence ID" value="GHO94041.1"/>
    <property type="molecule type" value="Genomic_DNA"/>
</dbReference>
<protein>
    <submittedName>
        <fullName evidence="2">Uncharacterized protein</fullName>
    </submittedName>
</protein>
<evidence type="ECO:0000313" key="3">
    <source>
        <dbReference type="Proteomes" id="UP000597444"/>
    </source>
</evidence>
<evidence type="ECO:0000256" key="1">
    <source>
        <dbReference type="SAM" id="Phobius"/>
    </source>
</evidence>
<dbReference type="Proteomes" id="UP000597444">
    <property type="component" value="Unassembled WGS sequence"/>
</dbReference>
<feature type="transmembrane region" description="Helical" evidence="1">
    <location>
        <begin position="21"/>
        <end position="43"/>
    </location>
</feature>
<proteinExistence type="predicted"/>
<feature type="transmembrane region" description="Helical" evidence="1">
    <location>
        <begin position="55"/>
        <end position="77"/>
    </location>
</feature>
<gene>
    <name evidence="2" type="ORF">KSF_040890</name>
</gene>
<organism evidence="2 3">
    <name type="scientific">Reticulibacter mediterranei</name>
    <dbReference type="NCBI Taxonomy" id="2778369"/>
    <lineage>
        <taxon>Bacteria</taxon>
        <taxon>Bacillati</taxon>
        <taxon>Chloroflexota</taxon>
        <taxon>Ktedonobacteria</taxon>
        <taxon>Ktedonobacterales</taxon>
        <taxon>Reticulibacteraceae</taxon>
        <taxon>Reticulibacter</taxon>
    </lineage>
</organism>
<evidence type="ECO:0000313" key="2">
    <source>
        <dbReference type="EMBL" id="GHO94041.1"/>
    </source>
</evidence>
<feature type="transmembrane region" description="Helical" evidence="1">
    <location>
        <begin position="122"/>
        <end position="140"/>
    </location>
</feature>
<sequence length="321" mass="36505">MQYSDEEERGYPWFFFHASQPWVRSTLISLVILAACVGFFIWATRVSDDQGGDSFAGLVLAIVGTTFMIMASVGFTLRRQARKRHVGQLNALLNWHVCFGVIALIVLFLHSFGNFNPRSGTYALYGMIALVICGAIGRLLDRMMPRMIAQQARKALTVQGEDRMESISRKLESIVVHNRQELRAFEPTPSRGRTVNAPQASAQQGLLQDSWDMAFISLDETPQELRRDNSQYRFVPDQRSSLTRPGALYPGADEHIGAIKEIQHALRQETLFRYIIRFWRVFHIALAIVTVGLTLWHIEYALVLVFPAIQKFGFGYLLPWP</sequence>
<keyword evidence="1" id="KW-0812">Transmembrane</keyword>
<name>A0A8J3IRI5_9CHLR</name>
<feature type="transmembrane region" description="Helical" evidence="1">
    <location>
        <begin position="89"/>
        <end position="110"/>
    </location>
</feature>
<dbReference type="RefSeq" id="WP_220204802.1">
    <property type="nucleotide sequence ID" value="NZ_BNJK01000001.1"/>
</dbReference>
<accession>A0A8J3IRI5</accession>
<keyword evidence="1" id="KW-0472">Membrane</keyword>
<keyword evidence="1" id="KW-1133">Transmembrane helix</keyword>
<comment type="caution">
    <text evidence="2">The sequence shown here is derived from an EMBL/GenBank/DDBJ whole genome shotgun (WGS) entry which is preliminary data.</text>
</comment>